<evidence type="ECO:0000256" key="5">
    <source>
        <dbReference type="ARBA" id="ARBA00022777"/>
    </source>
</evidence>
<dbReference type="Proteomes" id="UP000247409">
    <property type="component" value="Unassembled WGS sequence"/>
</dbReference>
<reference evidence="9 10" key="1">
    <citation type="journal article" date="2018" name="Mol. Biol. Evol.">
        <title>Analysis of the draft genome of the red seaweed Gracilariopsis chorda provides insights into genome size evolution in Rhodophyta.</title>
        <authorList>
            <person name="Lee J."/>
            <person name="Yang E.C."/>
            <person name="Graf L."/>
            <person name="Yang J.H."/>
            <person name="Qiu H."/>
            <person name="Zel Zion U."/>
            <person name="Chan C.X."/>
            <person name="Stephens T.G."/>
            <person name="Weber A.P.M."/>
            <person name="Boo G.H."/>
            <person name="Boo S.M."/>
            <person name="Kim K.M."/>
            <person name="Shin Y."/>
            <person name="Jung M."/>
            <person name="Lee S.J."/>
            <person name="Yim H.S."/>
            <person name="Lee J.H."/>
            <person name="Bhattacharya D."/>
            <person name="Yoon H.S."/>
        </authorList>
    </citation>
    <scope>NUCLEOTIDE SEQUENCE [LARGE SCALE GENOMIC DNA]</scope>
    <source>
        <strain evidence="9 10">SKKU-2015</strain>
        <tissue evidence="9">Whole body</tissue>
    </source>
</reference>
<dbReference type="InterPro" id="IPR000577">
    <property type="entry name" value="Carb_kinase_FGGY"/>
</dbReference>
<dbReference type="OrthoDB" id="1728974at2759"/>
<dbReference type="PIRSF" id="PIRSF000538">
    <property type="entry name" value="GlpK"/>
    <property type="match status" value="1"/>
</dbReference>
<dbReference type="PANTHER" id="PTHR43095">
    <property type="entry name" value="SUGAR KINASE"/>
    <property type="match status" value="1"/>
</dbReference>
<dbReference type="STRING" id="448386.A0A2V3IXZ8"/>
<dbReference type="InterPro" id="IPR050406">
    <property type="entry name" value="FGGY_Carb_Kinase"/>
</dbReference>
<dbReference type="InterPro" id="IPR043129">
    <property type="entry name" value="ATPase_NBD"/>
</dbReference>
<dbReference type="SUPFAM" id="SSF53067">
    <property type="entry name" value="Actin-like ATPase domain"/>
    <property type="match status" value="2"/>
</dbReference>
<gene>
    <name evidence="9" type="ORF">BWQ96_03214</name>
</gene>
<evidence type="ECO:0000259" key="7">
    <source>
        <dbReference type="Pfam" id="PF00370"/>
    </source>
</evidence>
<dbReference type="AlphaFoldDB" id="A0A2V3IXZ8"/>
<dbReference type="Gene3D" id="3.30.420.40">
    <property type="match status" value="2"/>
</dbReference>
<evidence type="ECO:0000313" key="9">
    <source>
        <dbReference type="EMBL" id="PXF47024.1"/>
    </source>
</evidence>
<comment type="pathway">
    <text evidence="1">Polyol metabolism; glycerol degradation via glycerol kinase pathway; sn-glycerol 3-phosphate from glycerol: step 1/1.</text>
</comment>
<feature type="domain" description="Carbohydrate kinase FGGY N-terminal" evidence="7">
    <location>
        <begin position="43"/>
        <end position="278"/>
    </location>
</feature>
<dbReference type="PANTHER" id="PTHR43095:SF5">
    <property type="entry name" value="XYLULOSE KINASE"/>
    <property type="match status" value="1"/>
</dbReference>
<evidence type="ECO:0000313" key="10">
    <source>
        <dbReference type="Proteomes" id="UP000247409"/>
    </source>
</evidence>
<dbReference type="InterPro" id="IPR018484">
    <property type="entry name" value="FGGY_N"/>
</dbReference>
<keyword evidence="10" id="KW-1185">Reference proteome</keyword>
<protein>
    <recommendedName>
        <fullName evidence="3">glycerol kinase</fullName>
        <ecNumber evidence="3">2.7.1.30</ecNumber>
    </recommendedName>
</protein>
<organism evidence="9 10">
    <name type="scientific">Gracilariopsis chorda</name>
    <dbReference type="NCBI Taxonomy" id="448386"/>
    <lineage>
        <taxon>Eukaryota</taxon>
        <taxon>Rhodophyta</taxon>
        <taxon>Florideophyceae</taxon>
        <taxon>Rhodymeniophycidae</taxon>
        <taxon>Gracilariales</taxon>
        <taxon>Gracilariaceae</taxon>
        <taxon>Gracilariopsis</taxon>
    </lineage>
</organism>
<evidence type="ECO:0000256" key="1">
    <source>
        <dbReference type="ARBA" id="ARBA00005190"/>
    </source>
</evidence>
<comment type="caution">
    <text evidence="9">The sequence shown here is derived from an EMBL/GenBank/DDBJ whole genome shotgun (WGS) entry which is preliminary data.</text>
</comment>
<comment type="similarity">
    <text evidence="2 6">Belongs to the FGGY kinase family.</text>
</comment>
<dbReference type="Pfam" id="PF02782">
    <property type="entry name" value="FGGY_C"/>
    <property type="match status" value="1"/>
</dbReference>
<evidence type="ECO:0000259" key="8">
    <source>
        <dbReference type="Pfam" id="PF02782"/>
    </source>
</evidence>
<name>A0A2V3IXZ8_9FLOR</name>
<dbReference type="EMBL" id="NBIV01000030">
    <property type="protein sequence ID" value="PXF47024.1"/>
    <property type="molecule type" value="Genomic_DNA"/>
</dbReference>
<evidence type="ECO:0000256" key="6">
    <source>
        <dbReference type="RuleBase" id="RU003733"/>
    </source>
</evidence>
<dbReference type="InterPro" id="IPR018483">
    <property type="entry name" value="Carb_kinase_FGGY_CS"/>
</dbReference>
<feature type="domain" description="Carbohydrate kinase FGGY C-terminal" evidence="8">
    <location>
        <begin position="280"/>
        <end position="461"/>
    </location>
</feature>
<dbReference type="InterPro" id="IPR018485">
    <property type="entry name" value="FGGY_C"/>
</dbReference>
<evidence type="ECO:0000256" key="2">
    <source>
        <dbReference type="ARBA" id="ARBA00009156"/>
    </source>
</evidence>
<sequence>MLFFATPAPVKSAHLSSSVGSRLNTRGTTRPKQSALMSMDDEILAIDVGTSATKAALYCPAYSSLARVSRHTHDTYAHGFAVTQRPSNWLSAALSACSEVLRDARNVTAISVTGQMQDLIGVGDVPDLLKDQALLYSDARAVDEATRLSQVTGAEILPTDLLSKLSLLPCPSGQDYILLIGGADFICYEFTGRPNLHFTDATTAATTGLTQHPHRKYNTELFKQAGLSSFIPLLPEIVPRPIPVGRLCARIANRIGRPELAGIPVVHSGGDAFSVTVGAGCGVVGSGCYVYGGSSGWVGKTIGADSNNLAALGLAHAAVDSATIVAGSVAAIGACLSHASATFLQCTVSDLSKLAEQSDIGAAGVIYVPYITGRRCPPARAVGTLHGLTASCNRGDIARAILEGLVFSLFDASEGMQCGEVSVVGGVTESSVFVNGISAMFGGAKLQERDVGVLGAGIIGAEALGLDTMDESVGSLYRVPEKERTRWMHAFKRWKQIVSHMEAIW</sequence>
<dbReference type="Pfam" id="PF00370">
    <property type="entry name" value="FGGY_N"/>
    <property type="match status" value="1"/>
</dbReference>
<keyword evidence="4 6" id="KW-0808">Transferase</keyword>
<dbReference type="EC" id="2.7.1.30" evidence="3"/>
<evidence type="ECO:0000256" key="3">
    <source>
        <dbReference type="ARBA" id="ARBA00012099"/>
    </source>
</evidence>
<accession>A0A2V3IXZ8</accession>
<dbReference type="GO" id="GO:0019563">
    <property type="term" value="P:glycerol catabolic process"/>
    <property type="evidence" value="ECO:0007669"/>
    <property type="project" value="UniProtKB-UniPathway"/>
</dbReference>
<keyword evidence="5 6" id="KW-0418">Kinase</keyword>
<dbReference type="UniPathway" id="UPA00618">
    <property type="reaction ID" value="UER00672"/>
</dbReference>
<evidence type="ECO:0000256" key="4">
    <source>
        <dbReference type="ARBA" id="ARBA00022679"/>
    </source>
</evidence>
<proteinExistence type="inferred from homology"/>
<dbReference type="GO" id="GO:0004370">
    <property type="term" value="F:glycerol kinase activity"/>
    <property type="evidence" value="ECO:0007669"/>
    <property type="project" value="UniProtKB-EC"/>
</dbReference>
<dbReference type="PROSITE" id="PS00445">
    <property type="entry name" value="FGGY_KINASES_2"/>
    <property type="match status" value="1"/>
</dbReference>